<reference evidence="2 3" key="1">
    <citation type="submission" date="2023-12" db="EMBL/GenBank/DDBJ databases">
        <title>Description of an unclassified Opitutus bacterium of Verrucomicrobiota.</title>
        <authorList>
            <person name="Zhang D.-F."/>
        </authorList>
    </citation>
    <scope>NUCLEOTIDE SEQUENCE [LARGE SCALE GENOMIC DNA]</scope>
    <source>
        <strain evidence="2 3">WL0086</strain>
    </source>
</reference>
<dbReference type="EMBL" id="CP139781">
    <property type="protein sequence ID" value="WRQ86295.1"/>
    <property type="molecule type" value="Genomic_DNA"/>
</dbReference>
<organism evidence="2 3">
    <name type="scientific">Actomonas aquatica</name>
    <dbReference type="NCBI Taxonomy" id="2866162"/>
    <lineage>
        <taxon>Bacteria</taxon>
        <taxon>Pseudomonadati</taxon>
        <taxon>Verrucomicrobiota</taxon>
        <taxon>Opitutia</taxon>
        <taxon>Opitutales</taxon>
        <taxon>Opitutaceae</taxon>
        <taxon>Actomonas</taxon>
    </lineage>
</organism>
<name>A0ABZ1C7L0_9BACT</name>
<evidence type="ECO:0000313" key="3">
    <source>
        <dbReference type="Proteomes" id="UP000738431"/>
    </source>
</evidence>
<evidence type="ECO:0000259" key="1">
    <source>
        <dbReference type="Pfam" id="PF02627"/>
    </source>
</evidence>
<gene>
    <name evidence="2" type="ORF">K1X11_015880</name>
</gene>
<evidence type="ECO:0000313" key="2">
    <source>
        <dbReference type="EMBL" id="WRQ86295.1"/>
    </source>
</evidence>
<accession>A0ABZ1C7L0</accession>
<dbReference type="InterPro" id="IPR029032">
    <property type="entry name" value="AhpD-like"/>
</dbReference>
<dbReference type="NCBIfam" id="TIGR00778">
    <property type="entry name" value="ahpD_dom"/>
    <property type="match status" value="1"/>
</dbReference>
<proteinExistence type="predicted"/>
<feature type="domain" description="Carboxymuconolactone decarboxylase-like" evidence="1">
    <location>
        <begin position="62"/>
        <end position="112"/>
    </location>
</feature>
<dbReference type="InterPro" id="IPR004675">
    <property type="entry name" value="AhpD_core"/>
</dbReference>
<keyword evidence="3" id="KW-1185">Reference proteome</keyword>
<dbReference type="SUPFAM" id="SSF69118">
    <property type="entry name" value="AhpD-like"/>
    <property type="match status" value="1"/>
</dbReference>
<dbReference type="Gene3D" id="1.20.1290.10">
    <property type="entry name" value="AhpD-like"/>
    <property type="match status" value="1"/>
</dbReference>
<dbReference type="RefSeq" id="WP_221031224.1">
    <property type="nucleotide sequence ID" value="NZ_CP139781.1"/>
</dbReference>
<dbReference type="Pfam" id="PF02627">
    <property type="entry name" value="CMD"/>
    <property type="match status" value="1"/>
</dbReference>
<protein>
    <submittedName>
        <fullName evidence="2">Carboxymuconolactone decarboxylase family protein</fullName>
    </submittedName>
</protein>
<sequence length="195" mass="20407">MNNNTVSPASLELPVRSINDAPAASRDAIAAVQKAFGFVPNLIGAIANVPAGLHAYLAASSAFEKTSFSPAEQQLILIAISSVNDCGYCVAAHSLVAKAMVKVDPAIVAAVRAGNPVPDAKLDALINLTREIVANRGYISPEKLNAFIAAGYTREQAVEILLGVVQKIISNYFIHLSPVALDPAFRGEATEQQAA</sequence>
<dbReference type="PANTHER" id="PTHR35446">
    <property type="entry name" value="SI:CH211-175M2.5"/>
    <property type="match status" value="1"/>
</dbReference>
<dbReference type="InterPro" id="IPR003779">
    <property type="entry name" value="CMD-like"/>
</dbReference>
<dbReference type="PANTHER" id="PTHR35446:SF3">
    <property type="entry name" value="CMD DOMAIN-CONTAINING PROTEIN"/>
    <property type="match status" value="1"/>
</dbReference>
<dbReference type="Proteomes" id="UP000738431">
    <property type="component" value="Chromosome"/>
</dbReference>